<keyword evidence="1" id="KW-0812">Transmembrane</keyword>
<name>A0A645AUT5_9ZZZZ</name>
<sequence>MTWHGMLSASIGLLIATPGHFLESKIGLISMYDYMFNPMNIFVTLALLIFPPLFASMVHPKPTNVSELSEESLKAIELESSAVSEMPKDPSVGDILNHSTILAGLLGLLGMVYVVWHFATKGFVLDINLVNAIFMFLGILMHKNIASYLKAVKAATPGVAGIIFQFPLYAGIMGMIQYSGLVDMLANFMVNISTPDTFYLWTFLSASVINMFVPSGGGQWAVQGPVAINSAMMMNANIIKTCLAVAYGNTWTNMAQPFWALALLGVTGLKAREIMGYSIAIMLMSGFIFIIGVTFLPV</sequence>
<accession>A0A645AUT5</accession>
<feature type="transmembrane region" description="Helical" evidence="1">
    <location>
        <begin position="122"/>
        <end position="142"/>
    </location>
</feature>
<feature type="transmembrane region" description="Helical" evidence="1">
    <location>
        <begin position="154"/>
        <end position="178"/>
    </location>
</feature>
<dbReference type="PANTHER" id="PTHR41983">
    <property type="entry name" value="SHORT-CHAIN FATTY ACID TRANSPORTER-RELATED"/>
    <property type="match status" value="1"/>
</dbReference>
<evidence type="ECO:0000256" key="1">
    <source>
        <dbReference type="SAM" id="Phobius"/>
    </source>
</evidence>
<dbReference type="AlphaFoldDB" id="A0A645AUT5"/>
<organism evidence="2">
    <name type="scientific">bioreactor metagenome</name>
    <dbReference type="NCBI Taxonomy" id="1076179"/>
    <lineage>
        <taxon>unclassified sequences</taxon>
        <taxon>metagenomes</taxon>
        <taxon>ecological metagenomes</taxon>
    </lineage>
</organism>
<keyword evidence="1" id="KW-1133">Transmembrane helix</keyword>
<dbReference type="Pfam" id="PF02667">
    <property type="entry name" value="SCFA_trans"/>
    <property type="match status" value="1"/>
</dbReference>
<comment type="caution">
    <text evidence="2">The sequence shown here is derived from an EMBL/GenBank/DDBJ whole genome shotgun (WGS) entry which is preliminary data.</text>
</comment>
<dbReference type="GO" id="GO:0005886">
    <property type="term" value="C:plasma membrane"/>
    <property type="evidence" value="ECO:0007669"/>
    <property type="project" value="TreeGrafter"/>
</dbReference>
<dbReference type="InterPro" id="IPR006160">
    <property type="entry name" value="SCFA_transpt_AtoE"/>
</dbReference>
<feature type="transmembrane region" description="Helical" evidence="1">
    <location>
        <begin position="95"/>
        <end position="116"/>
    </location>
</feature>
<keyword evidence="1" id="KW-0472">Membrane</keyword>
<evidence type="ECO:0000313" key="2">
    <source>
        <dbReference type="EMBL" id="MPM57015.1"/>
    </source>
</evidence>
<dbReference type="PANTHER" id="PTHR41983:SF2">
    <property type="entry name" value="SHORT-CHAIN FATTY ACID TRANSPORTER-RELATED"/>
    <property type="match status" value="1"/>
</dbReference>
<protein>
    <submittedName>
        <fullName evidence="2">Putative short-chain fatty acid transporter</fullName>
    </submittedName>
</protein>
<dbReference type="EMBL" id="VSSQ01016049">
    <property type="protein sequence ID" value="MPM57015.1"/>
    <property type="molecule type" value="Genomic_DNA"/>
</dbReference>
<reference evidence="2" key="1">
    <citation type="submission" date="2019-08" db="EMBL/GenBank/DDBJ databases">
        <authorList>
            <person name="Kucharzyk K."/>
            <person name="Murdoch R.W."/>
            <person name="Higgins S."/>
            <person name="Loffler F."/>
        </authorList>
    </citation>
    <scope>NUCLEOTIDE SEQUENCE</scope>
</reference>
<feature type="transmembrane region" description="Helical" evidence="1">
    <location>
        <begin position="34"/>
        <end position="54"/>
    </location>
</feature>
<feature type="transmembrane region" description="Helical" evidence="1">
    <location>
        <begin position="234"/>
        <end position="254"/>
    </location>
</feature>
<feature type="transmembrane region" description="Helical" evidence="1">
    <location>
        <begin position="198"/>
        <end position="222"/>
    </location>
</feature>
<proteinExistence type="predicted"/>
<gene>
    <name evidence="2" type="primary">atoE_3</name>
    <name evidence="2" type="ORF">SDC9_103832</name>
</gene>
<feature type="transmembrane region" description="Helical" evidence="1">
    <location>
        <begin position="274"/>
        <end position="296"/>
    </location>
</feature>